<accession>A5IZA2</accession>
<evidence type="ECO:0000313" key="2">
    <source>
        <dbReference type="Proteomes" id="UP000007065"/>
    </source>
</evidence>
<gene>
    <name evidence="1" type="ordered locus">MAG6610</name>
</gene>
<organism evidence="1 2">
    <name type="scientific">Mycoplasmopsis agalactiae (strain NCTC 10123 / CIP 59.7 / PG2)</name>
    <name type="common">Mycoplasma agalactiae</name>
    <dbReference type="NCBI Taxonomy" id="347257"/>
    <lineage>
        <taxon>Bacteria</taxon>
        <taxon>Bacillati</taxon>
        <taxon>Mycoplasmatota</taxon>
        <taxon>Mycoplasmoidales</taxon>
        <taxon>Metamycoplasmataceae</taxon>
        <taxon>Mycoplasmopsis</taxon>
    </lineage>
</organism>
<proteinExistence type="predicted"/>
<dbReference type="HOGENOM" id="CLU_923829_0_0_14"/>
<dbReference type="RefSeq" id="WP_011949814.1">
    <property type="nucleotide sequence ID" value="NC_009497.1"/>
</dbReference>
<dbReference type="GeneID" id="93358386"/>
<dbReference type="Proteomes" id="UP000007065">
    <property type="component" value="Chromosome"/>
</dbReference>
<dbReference type="STRING" id="347257.MAG6610"/>
<name>A5IZA2_MYCAP</name>
<sequence>MNYEQFEQDLKFSLLNNNAKKLIYKLAEAPYRFISFLSPLNFKTKLEQSFYRSQENKYYKFLSNCSVNIFSESPYEIAENSVSVTKFSADNPDEQIIESARFTFAFKDEENKKYYFIKQRKRDVFSANEAIKVWDKFKNDVELAKQSFADYKIIGILWFVDSEFRNNQQYYNSGSLVEDDLDINISAKYGFELFKDFELHEKWIEIELHLDKFKRQNYTDFLDFPNLDKDPEALEALIELSDSAWEKLNSPTPVYMAIRSAIFNEADENSNLFKALKLRDIKANMVDEDGLKLALMKLQSK</sequence>
<dbReference type="EMBL" id="CU179680">
    <property type="protein sequence ID" value="CAL59361.1"/>
    <property type="molecule type" value="Genomic_DNA"/>
</dbReference>
<protein>
    <submittedName>
        <fullName evidence="1">ICEF IA ORF9 ortholog</fullName>
    </submittedName>
</protein>
<dbReference type="InterPro" id="IPR054784">
    <property type="entry name" value="HpyAIV-type_restriction_enz"/>
</dbReference>
<dbReference type="AlphaFoldDB" id="A5IZA2"/>
<reference evidence="2" key="1">
    <citation type="journal article" date="2007" name="PLoS Genet.">
        <title>Being pathogenic, plastic, and sexual while living with a nearly minimal bacterial genome.</title>
        <authorList>
            <person name="Sirand-Pugnet P."/>
            <person name="Lartigue C."/>
            <person name="Marenda M."/>
            <person name="Jacob D."/>
            <person name="Barre A."/>
            <person name="Barbe V."/>
            <person name="Schenowitz C."/>
            <person name="Mangenot S."/>
            <person name="Couloux A."/>
            <person name="Segurens B."/>
            <person name="de Daruvar A."/>
            <person name="Blanchard A."/>
            <person name="Citti C."/>
        </authorList>
    </citation>
    <scope>NUCLEOTIDE SEQUENCE [LARGE SCALE GENOMIC DNA]</scope>
    <source>
        <strain evidence="2">PG2</strain>
    </source>
</reference>
<dbReference type="NCBIfam" id="NF045832">
    <property type="entry name" value="restrict_HpyAIV"/>
    <property type="match status" value="1"/>
</dbReference>
<evidence type="ECO:0000313" key="1">
    <source>
        <dbReference type="EMBL" id="CAL59361.1"/>
    </source>
</evidence>
<dbReference type="KEGG" id="maa:MAG6610"/>
<keyword evidence="2" id="KW-1185">Reference proteome</keyword>